<dbReference type="Pfam" id="PF13401">
    <property type="entry name" value="AAA_22"/>
    <property type="match status" value="1"/>
</dbReference>
<keyword evidence="7" id="KW-1185">Reference proteome</keyword>
<proteinExistence type="predicted"/>
<feature type="domain" description="Death" evidence="5">
    <location>
        <begin position="1372"/>
        <end position="1455"/>
    </location>
</feature>
<dbReference type="Pfam" id="PF13424">
    <property type="entry name" value="TPR_12"/>
    <property type="match status" value="2"/>
</dbReference>
<protein>
    <recommendedName>
        <fullName evidence="5">Death domain-containing protein</fullName>
    </recommendedName>
</protein>
<dbReference type="InterPro" id="IPR011990">
    <property type="entry name" value="TPR-like_helical_dom_sf"/>
</dbReference>
<dbReference type="Pfam" id="PF00791">
    <property type="entry name" value="ZU5"/>
    <property type="match status" value="1"/>
</dbReference>
<dbReference type="SMART" id="SM00028">
    <property type="entry name" value="TPR"/>
    <property type="match status" value="3"/>
</dbReference>
<feature type="repeat" description="TPR" evidence="3">
    <location>
        <begin position="644"/>
        <end position="677"/>
    </location>
</feature>
<dbReference type="InParanoid" id="A7SPE5"/>
<dbReference type="PANTHER" id="PTHR45641">
    <property type="entry name" value="TETRATRICOPEPTIDE REPEAT PROTEIN (AFU_ORTHOLOGUE AFUA_6G03870)"/>
    <property type="match status" value="1"/>
</dbReference>
<evidence type="ECO:0000256" key="4">
    <source>
        <dbReference type="SAM" id="MobiDB-lite"/>
    </source>
</evidence>
<dbReference type="CDD" id="cd00009">
    <property type="entry name" value="AAA"/>
    <property type="match status" value="1"/>
</dbReference>
<dbReference type="SUPFAM" id="SSF52540">
    <property type="entry name" value="P-loop containing nucleoside triphosphate hydrolases"/>
    <property type="match status" value="1"/>
</dbReference>
<evidence type="ECO:0000256" key="2">
    <source>
        <dbReference type="ARBA" id="ARBA00022803"/>
    </source>
</evidence>
<dbReference type="Pfam" id="PF00531">
    <property type="entry name" value="Death"/>
    <property type="match status" value="1"/>
</dbReference>
<dbReference type="PROSITE" id="PS50017">
    <property type="entry name" value="DEATH_DOMAIN"/>
    <property type="match status" value="1"/>
</dbReference>
<dbReference type="InterPro" id="IPR011029">
    <property type="entry name" value="DEATH-like_dom_sf"/>
</dbReference>
<dbReference type="PhylomeDB" id="A7SPE5"/>
<dbReference type="InterPro" id="IPR000488">
    <property type="entry name" value="Death_dom"/>
</dbReference>
<evidence type="ECO:0000313" key="7">
    <source>
        <dbReference type="Proteomes" id="UP000001593"/>
    </source>
</evidence>
<dbReference type="EMBL" id="DS469732">
    <property type="protein sequence ID" value="EDO34422.1"/>
    <property type="molecule type" value="Genomic_DNA"/>
</dbReference>
<dbReference type="Gene3D" id="1.25.40.10">
    <property type="entry name" value="Tetratricopeptide repeat domain"/>
    <property type="match status" value="2"/>
</dbReference>
<dbReference type="Gene3D" id="1.10.533.10">
    <property type="entry name" value="Death Domain, Fas"/>
    <property type="match status" value="1"/>
</dbReference>
<dbReference type="Gene3D" id="2.60.220.30">
    <property type="match status" value="1"/>
</dbReference>
<dbReference type="HOGENOM" id="CLU_250308_0_0_1"/>
<keyword evidence="1" id="KW-0677">Repeat</keyword>
<feature type="compositionally biased region" description="Acidic residues" evidence="4">
    <location>
        <begin position="879"/>
        <end position="889"/>
    </location>
</feature>
<dbReference type="Gene3D" id="3.40.50.300">
    <property type="entry name" value="P-loop containing nucleotide triphosphate hydrolases"/>
    <property type="match status" value="1"/>
</dbReference>
<accession>A7SPE5</accession>
<sequence>MATTSLGSGGFDLFLRNLSSKIDKQNFISVTRKRFGDKYKLLSEESDIYPILKQQEEHGFFDKGDFKFLECLVEKSNNAEADAEMADYRAKAPPKEKLQIFGREKEVEDINKRLNNKMIRAVNLFGDSGVGKTTLAQEVAKSFCKSNEGFELKRVDLRETREFKIVVSQLLECFGLVSWDRDVSRLYHHLKTLPTPAFLLIDNVEQLLGKETETEQETQNEFISLIKSLLDSPPAKSGSLKIILTSRANVEEQSLRRSGFSEKVVEKWDTETSKSFMIERSRYPIQKAEDEMDALTEISELCKNNTYLVEGIAQVIREGVEPKEIIRRVTIQLSQNDIPEQFTGINLIFESLPTTHLKEIAIKVALFRKSFTVSMAQVITESHSLTDVNIDLEILAHHKLLTVKDADDKSIERTFDMHAIFHEFVDIHLSKSPQYQSAYNTGERHFFKFFTEKIEKLAKLFETDFVEAHKRLESDRPNYEFSLDIAKLKDNLGDMRRFLIYADEYYEAALTSTLFEALKDTEQRQKLYHEWAELAESEGHWLSGAQMRCWECIQEVDMVGHDKGMEVLNKAKADLKKVAKSDKGTDRFNAVLGLYYYCQGRLYWIQSEREKGKKADQAAEAGIQHLERSLEIRRQHLGDHTQTARTLNLIGNALMTINEPDKALGMYQEALEMKRRLVGSDDHWEMPTYYNQIAAVYERKATNEEKKNFFRRSRKKIEEYFTKAKEWYEKAIALQEELGVGETEHTPTYYRNLANTLIALKDYDGALRYAQGSYDRRKEQRGDHPETARILYLIGIIHEWRKDKGAALESYEEAFRVEETLPHNNHSVVWPYIIDRLTQMCEMLRKTDKLRDYKRRIREIEEREILAKSKIESSRPDESTEDFGEQAEEQDEQTAVWELTKEGGTLDLPSFGVIFNFPPDAVTQSMEIECVIRPPQFTPSENGESVVSNIVELGPNSLVLSKSVHVTLRHSVLTLEPGYEIVARQYLKDWEDLDVLHDVRSNKDLTNLGPRPPWLVSPCIQFELWRPATVAIINRLIVDELVVTPSGGEFKSRACADVQVFFPRDAVKKKCEGKMTRGRGEWEDITSEVGVASEGYIEYKVRHFSGLWPWVVGASEVVMDSLYTHAQSMLSFLARSPLLAAYVAAYHTGELQESYRSFRVKLVCVAHHRQNAVREENERDGQLLDEETFADIRAGDKLYPKLAGGLPGDYSSTKSIAVEHAQTGEVGPPCLLGYRSDPGVTQTEPLFCLWFPEKLISYKSEEVYYAEYFGTSIDEYLVKQDLGGVWIHMLSHLKLEDDIYKRYKDTWWKEGGREFFTELSTYDEDRAAKCFDAMVKGLQDGCLADHGKDIAQRLIKGKREYEGALKDHPIGIEKIFQCVAENLTSSWKSIGRKLQLGDAVLEQIHEDYKNVVEKCYQMLLHWQREQGSQATLKNVFCVLRKGRCTEASKALAKLVEEHQLEQEVNFSLA</sequence>
<dbReference type="Proteomes" id="UP000001593">
    <property type="component" value="Unassembled WGS sequence"/>
</dbReference>
<reference evidence="6 7" key="1">
    <citation type="journal article" date="2007" name="Science">
        <title>Sea anemone genome reveals ancestral eumetazoan gene repertoire and genomic organization.</title>
        <authorList>
            <person name="Putnam N.H."/>
            <person name="Srivastava M."/>
            <person name="Hellsten U."/>
            <person name="Dirks B."/>
            <person name="Chapman J."/>
            <person name="Salamov A."/>
            <person name="Terry A."/>
            <person name="Shapiro H."/>
            <person name="Lindquist E."/>
            <person name="Kapitonov V.V."/>
            <person name="Jurka J."/>
            <person name="Genikhovich G."/>
            <person name="Grigoriev I.V."/>
            <person name="Lucas S.M."/>
            <person name="Steele R.E."/>
            <person name="Finnerty J.R."/>
            <person name="Technau U."/>
            <person name="Martindale M.Q."/>
            <person name="Rokhsar D.S."/>
        </authorList>
    </citation>
    <scope>NUCLEOTIDE SEQUENCE [LARGE SCALE GENOMIC DNA]</scope>
    <source>
        <strain evidence="7">CH2 X CH6</strain>
    </source>
</reference>
<dbReference type="STRING" id="45351.A7SPE5"/>
<evidence type="ECO:0000256" key="3">
    <source>
        <dbReference type="PROSITE-ProRule" id="PRU00339"/>
    </source>
</evidence>
<dbReference type="GO" id="GO:0007165">
    <property type="term" value="P:signal transduction"/>
    <property type="evidence" value="ECO:0007669"/>
    <property type="project" value="InterPro"/>
</dbReference>
<evidence type="ECO:0000313" key="6">
    <source>
        <dbReference type="EMBL" id="EDO34422.1"/>
    </source>
</evidence>
<gene>
    <name evidence="6" type="ORF">NEMVEDRAFT_v1g215379</name>
</gene>
<organism evidence="6 7">
    <name type="scientific">Nematostella vectensis</name>
    <name type="common">Starlet sea anemone</name>
    <dbReference type="NCBI Taxonomy" id="45351"/>
    <lineage>
        <taxon>Eukaryota</taxon>
        <taxon>Metazoa</taxon>
        <taxon>Cnidaria</taxon>
        <taxon>Anthozoa</taxon>
        <taxon>Hexacorallia</taxon>
        <taxon>Actiniaria</taxon>
        <taxon>Edwardsiidae</taxon>
        <taxon>Nematostella</taxon>
    </lineage>
</organism>
<dbReference type="SUPFAM" id="SSF47986">
    <property type="entry name" value="DEATH domain"/>
    <property type="match status" value="1"/>
</dbReference>
<dbReference type="eggNOG" id="ENOG502RTSE">
    <property type="taxonomic scope" value="Eukaryota"/>
</dbReference>
<dbReference type="GO" id="GO:0016887">
    <property type="term" value="F:ATP hydrolysis activity"/>
    <property type="evidence" value="ECO:0007669"/>
    <property type="project" value="InterPro"/>
</dbReference>
<dbReference type="SUPFAM" id="SSF48452">
    <property type="entry name" value="TPR-like"/>
    <property type="match status" value="1"/>
</dbReference>
<dbReference type="CDD" id="cd01670">
    <property type="entry name" value="Death"/>
    <property type="match status" value="1"/>
</dbReference>
<evidence type="ECO:0000256" key="1">
    <source>
        <dbReference type="ARBA" id="ARBA00022737"/>
    </source>
</evidence>
<dbReference type="InterPro" id="IPR000906">
    <property type="entry name" value="ZU5_dom"/>
</dbReference>
<dbReference type="SMART" id="SM00005">
    <property type="entry name" value="DEATH"/>
    <property type="match status" value="1"/>
</dbReference>
<dbReference type="OMA" id="HIAKESF"/>
<name>A7SPE5_NEMVE</name>
<dbReference type="InterPro" id="IPR027417">
    <property type="entry name" value="P-loop_NTPase"/>
</dbReference>
<feature type="compositionally biased region" description="Basic and acidic residues" evidence="4">
    <location>
        <begin position="869"/>
        <end position="878"/>
    </location>
</feature>
<dbReference type="InterPro" id="IPR019734">
    <property type="entry name" value="TPR_rpt"/>
</dbReference>
<dbReference type="PANTHER" id="PTHR45641:SF1">
    <property type="entry name" value="AAA+ ATPASE DOMAIN-CONTAINING PROTEIN"/>
    <property type="match status" value="1"/>
</dbReference>
<keyword evidence="2 3" id="KW-0802">TPR repeat</keyword>
<evidence type="ECO:0000259" key="5">
    <source>
        <dbReference type="PROSITE" id="PS50017"/>
    </source>
</evidence>
<dbReference type="PROSITE" id="PS50005">
    <property type="entry name" value="TPR"/>
    <property type="match status" value="1"/>
</dbReference>
<dbReference type="InterPro" id="IPR049945">
    <property type="entry name" value="AAA_22"/>
</dbReference>
<feature type="region of interest" description="Disordered" evidence="4">
    <location>
        <begin position="869"/>
        <end position="889"/>
    </location>
</feature>